<keyword evidence="3" id="KW-1185">Reference proteome</keyword>
<feature type="compositionally biased region" description="Low complexity" evidence="1">
    <location>
        <begin position="1"/>
        <end position="19"/>
    </location>
</feature>
<dbReference type="AlphaFoldDB" id="A0A9P5TYR1"/>
<dbReference type="EMBL" id="JADNRY010000262">
    <property type="protein sequence ID" value="KAF9060061.1"/>
    <property type="molecule type" value="Genomic_DNA"/>
</dbReference>
<organism evidence="2 3">
    <name type="scientific">Rhodocollybia butyracea</name>
    <dbReference type="NCBI Taxonomy" id="206335"/>
    <lineage>
        <taxon>Eukaryota</taxon>
        <taxon>Fungi</taxon>
        <taxon>Dikarya</taxon>
        <taxon>Basidiomycota</taxon>
        <taxon>Agaricomycotina</taxon>
        <taxon>Agaricomycetes</taxon>
        <taxon>Agaricomycetidae</taxon>
        <taxon>Agaricales</taxon>
        <taxon>Marasmiineae</taxon>
        <taxon>Omphalotaceae</taxon>
        <taxon>Rhodocollybia</taxon>
    </lineage>
</organism>
<name>A0A9P5TYR1_9AGAR</name>
<feature type="region of interest" description="Disordered" evidence="1">
    <location>
        <begin position="1"/>
        <end position="32"/>
    </location>
</feature>
<reference evidence="2" key="1">
    <citation type="submission" date="2020-11" db="EMBL/GenBank/DDBJ databases">
        <authorList>
            <consortium name="DOE Joint Genome Institute"/>
            <person name="Ahrendt S."/>
            <person name="Riley R."/>
            <person name="Andreopoulos W."/>
            <person name="Labutti K."/>
            <person name="Pangilinan J."/>
            <person name="Ruiz-Duenas F.J."/>
            <person name="Barrasa J.M."/>
            <person name="Sanchez-Garcia M."/>
            <person name="Camarero S."/>
            <person name="Miyauchi S."/>
            <person name="Serrano A."/>
            <person name="Linde D."/>
            <person name="Babiker R."/>
            <person name="Drula E."/>
            <person name="Ayuso-Fernandez I."/>
            <person name="Pacheco R."/>
            <person name="Padilla G."/>
            <person name="Ferreira P."/>
            <person name="Barriuso J."/>
            <person name="Kellner H."/>
            <person name="Castanera R."/>
            <person name="Alfaro M."/>
            <person name="Ramirez L."/>
            <person name="Pisabarro A.G."/>
            <person name="Kuo A."/>
            <person name="Tritt A."/>
            <person name="Lipzen A."/>
            <person name="He G."/>
            <person name="Yan M."/>
            <person name="Ng V."/>
            <person name="Cullen D."/>
            <person name="Martin F."/>
            <person name="Rosso M.-N."/>
            <person name="Henrissat B."/>
            <person name="Hibbett D."/>
            <person name="Martinez A.T."/>
            <person name="Grigoriev I.V."/>
        </authorList>
    </citation>
    <scope>NUCLEOTIDE SEQUENCE</scope>
    <source>
        <strain evidence="2">AH 40177</strain>
    </source>
</reference>
<evidence type="ECO:0000313" key="2">
    <source>
        <dbReference type="EMBL" id="KAF9060061.1"/>
    </source>
</evidence>
<protein>
    <submittedName>
        <fullName evidence="2">Uncharacterized protein</fullName>
    </submittedName>
</protein>
<comment type="caution">
    <text evidence="2">The sequence shown here is derived from an EMBL/GenBank/DDBJ whole genome shotgun (WGS) entry which is preliminary data.</text>
</comment>
<accession>A0A9P5TYR1</accession>
<proteinExistence type="predicted"/>
<evidence type="ECO:0000313" key="3">
    <source>
        <dbReference type="Proteomes" id="UP000772434"/>
    </source>
</evidence>
<dbReference type="Proteomes" id="UP000772434">
    <property type="component" value="Unassembled WGS sequence"/>
</dbReference>
<dbReference type="OrthoDB" id="4742101at2759"/>
<gene>
    <name evidence="2" type="ORF">BDP27DRAFT_1430508</name>
</gene>
<sequence>MSVPSVPSPQDSPSSSVHPDIGSYTSDSPTPAHHFSMSSSKVLSFPLLSELLTADSIHTWLTKCDDRLELYKMFNPSVDLKDHTLVMCAADLFDAGSMKLSAFWRSECDSLLDTSWVLFKGCIKSQFLGTDSNVDVLQSFFSIAQGRRPFSKFLTDLQASCAMLNVYGKNLPFHVSGFLMKSALLFCCHPTLCLCVCAIPSFNLETTTLDAFISILINTWAVLEVESSFSGSVAPNPAMSLPLPSLRVPRPASSVAHPITAAERDELRSKGGCFNCGRTPQDPDWKTHSGNPYSRNCPGNPSRGISAQNVVAALFPSESTGDVFDLFGFTVSVTSDMVASVPPAVSSVYGSLPVVHHTSDSNLYHNSLVGWLHTPQSHPVAVRAITAVFHDLDLSDNEAIDDDEDDRVFGLYSY</sequence>
<evidence type="ECO:0000256" key="1">
    <source>
        <dbReference type="SAM" id="MobiDB-lite"/>
    </source>
</evidence>